<dbReference type="AlphaFoldDB" id="A0A7S3VIX8"/>
<evidence type="ECO:0000313" key="1">
    <source>
        <dbReference type="EMBL" id="CAE0487280.1"/>
    </source>
</evidence>
<reference evidence="1" key="1">
    <citation type="submission" date="2021-01" db="EMBL/GenBank/DDBJ databases">
        <authorList>
            <person name="Corre E."/>
            <person name="Pelletier E."/>
            <person name="Niang G."/>
            <person name="Scheremetjew M."/>
            <person name="Finn R."/>
            <person name="Kale V."/>
            <person name="Holt S."/>
            <person name="Cochrane G."/>
            <person name="Meng A."/>
            <person name="Brown T."/>
            <person name="Cohen L."/>
        </authorList>
    </citation>
    <scope>NUCLEOTIDE SEQUENCE</scope>
    <source>
        <strain evidence="1">CCMP1320</strain>
    </source>
</reference>
<accession>A0A7S3VIX8</accession>
<gene>
    <name evidence="1" type="ORF">DTER00134_LOCUS2326</name>
</gene>
<organism evidence="1">
    <name type="scientific">Dunaliella tertiolecta</name>
    <name type="common">Green alga</name>
    <dbReference type="NCBI Taxonomy" id="3047"/>
    <lineage>
        <taxon>Eukaryota</taxon>
        <taxon>Viridiplantae</taxon>
        <taxon>Chlorophyta</taxon>
        <taxon>core chlorophytes</taxon>
        <taxon>Chlorophyceae</taxon>
        <taxon>CS clade</taxon>
        <taxon>Chlamydomonadales</taxon>
        <taxon>Dunaliellaceae</taxon>
        <taxon>Dunaliella</taxon>
    </lineage>
</organism>
<sequence>MVPYQNTTTMWKATAGMRERMRSSSIANAWPPCFNTLEAFTPDPDRAPLHSKHAGKDGVKQHRERMTTMLDAFIQDSDRAPLHGVSVKQKHCEVLSKLWQVDTAARCVLCIPGGPRTGKWTTLCGAIMLSKG</sequence>
<name>A0A7S3VIX8_DUNTE</name>
<dbReference type="EMBL" id="HBIP01004740">
    <property type="protein sequence ID" value="CAE0487280.1"/>
    <property type="molecule type" value="Transcribed_RNA"/>
</dbReference>
<proteinExistence type="predicted"/>
<protein>
    <submittedName>
        <fullName evidence="1">Uncharacterized protein</fullName>
    </submittedName>
</protein>